<dbReference type="InterPro" id="IPR002502">
    <property type="entry name" value="Amidase_domain"/>
</dbReference>
<evidence type="ECO:0000256" key="2">
    <source>
        <dbReference type="ARBA" id="ARBA00011901"/>
    </source>
</evidence>
<keyword evidence="3" id="KW-0378">Hydrolase</keyword>
<comment type="catalytic activity">
    <reaction evidence="1">
        <text>Hydrolyzes the link between N-acetylmuramoyl residues and L-amino acid residues in certain cell-wall glycopeptides.</text>
        <dbReference type="EC" id="3.5.1.28"/>
    </reaction>
</comment>
<dbReference type="Pfam" id="PF06108">
    <property type="entry name" value="DUF952"/>
    <property type="match status" value="1"/>
</dbReference>
<evidence type="ECO:0000313" key="7">
    <source>
        <dbReference type="Proteomes" id="UP001589920"/>
    </source>
</evidence>
<dbReference type="SMART" id="SM00644">
    <property type="entry name" value="Ami_2"/>
    <property type="match status" value="1"/>
</dbReference>
<comment type="caution">
    <text evidence="6">The sequence shown here is derived from an EMBL/GenBank/DDBJ whole genome shotgun (WGS) entry which is preliminary data.</text>
</comment>
<dbReference type="SUPFAM" id="SSF55846">
    <property type="entry name" value="N-acetylmuramoyl-L-alanine amidase-like"/>
    <property type="match status" value="1"/>
</dbReference>
<reference evidence="6 7" key="1">
    <citation type="submission" date="2024-09" db="EMBL/GenBank/DDBJ databases">
        <authorList>
            <person name="Sun Q."/>
            <person name="Mori K."/>
        </authorList>
    </citation>
    <scope>NUCLEOTIDE SEQUENCE [LARGE SCALE GENOMIC DNA]</scope>
    <source>
        <strain evidence="6 7">KCTC 42086</strain>
    </source>
</reference>
<dbReference type="EC" id="3.5.1.28" evidence="2"/>
<dbReference type="EMBL" id="JBHMQU010000023">
    <property type="protein sequence ID" value="MFC0811651.1"/>
    <property type="molecule type" value="Genomic_DNA"/>
</dbReference>
<dbReference type="PANTHER" id="PTHR30417">
    <property type="entry name" value="N-ACETYLMURAMOYL-L-ALANINE AMIDASE AMID"/>
    <property type="match status" value="1"/>
</dbReference>
<name>A0ABV6T316_9RHOB</name>
<dbReference type="SUPFAM" id="SSF56399">
    <property type="entry name" value="ADP-ribosylation"/>
    <property type="match status" value="1"/>
</dbReference>
<protein>
    <recommendedName>
        <fullName evidence="2">N-acetylmuramoyl-L-alanine amidase</fullName>
        <ecNumber evidence="2">3.5.1.28</ecNumber>
    </recommendedName>
</protein>
<evidence type="ECO:0000256" key="1">
    <source>
        <dbReference type="ARBA" id="ARBA00001561"/>
    </source>
</evidence>
<gene>
    <name evidence="6" type="ORF">ACFHYO_05915</name>
</gene>
<dbReference type="InterPro" id="IPR051206">
    <property type="entry name" value="NAMLAA_amidase_2"/>
</dbReference>
<proteinExistence type="predicted"/>
<dbReference type="Gene3D" id="3.40.80.10">
    <property type="entry name" value="Peptidoglycan recognition protein-like"/>
    <property type="match status" value="1"/>
</dbReference>
<dbReference type="InterPro" id="IPR036505">
    <property type="entry name" value="Amidase/PGRP_sf"/>
</dbReference>
<keyword evidence="7" id="KW-1185">Reference proteome</keyword>
<dbReference type="Gene3D" id="3.20.170.20">
    <property type="entry name" value="Protein of unknown function DUF952"/>
    <property type="match status" value="1"/>
</dbReference>
<feature type="domain" description="N-acetylmuramoyl-L-alanine amidase" evidence="5">
    <location>
        <begin position="7"/>
        <end position="140"/>
    </location>
</feature>
<dbReference type="RefSeq" id="WP_394319021.1">
    <property type="nucleotide sequence ID" value="NZ_JBHMQU010000023.1"/>
</dbReference>
<accession>A0ABV6T316</accession>
<dbReference type="CDD" id="cd06583">
    <property type="entry name" value="PGRP"/>
    <property type="match status" value="1"/>
</dbReference>
<sequence>MTDPHPSPNHGPRRGTNQPDLVVLHYTGMADLASARARLCDPAAEVSAHWLIAEDGTTEALVPEDRRAWHAGAGAWQGRDDVNSHSVGIELANPGDRPFPEPQMAALEELLAAILTRWSMPPDRVIAHSDMAPGRKSDPGPRFDWARLARQGLALAPAADAPDAPEPLAAGLTRIGYPEADPDTRLAAFRLRFAPWHRGPEAPADRRLAARVLAALPPATVYKVLRPAEWAALQAAGETLGAPVDLADGYVHFSTAAQLPGTLAKHFAAEPDLTLLACPTARLGPALRWEPSRGGALFPHLYRPLRLADVEHTRPIPLTPAGHDLKGLPCA</sequence>
<keyword evidence="4" id="KW-0961">Cell wall biogenesis/degradation</keyword>
<evidence type="ECO:0000256" key="3">
    <source>
        <dbReference type="ARBA" id="ARBA00022801"/>
    </source>
</evidence>
<dbReference type="Proteomes" id="UP001589920">
    <property type="component" value="Unassembled WGS sequence"/>
</dbReference>
<organism evidence="6 7">
    <name type="scientific">Paracoccus panacisoli</name>
    <dbReference type="NCBI Taxonomy" id="1510163"/>
    <lineage>
        <taxon>Bacteria</taxon>
        <taxon>Pseudomonadati</taxon>
        <taxon>Pseudomonadota</taxon>
        <taxon>Alphaproteobacteria</taxon>
        <taxon>Rhodobacterales</taxon>
        <taxon>Paracoccaceae</taxon>
        <taxon>Paracoccus</taxon>
    </lineage>
</organism>
<evidence type="ECO:0000313" key="6">
    <source>
        <dbReference type="EMBL" id="MFC0811651.1"/>
    </source>
</evidence>
<dbReference type="InterPro" id="IPR009297">
    <property type="entry name" value="DUF952"/>
</dbReference>
<evidence type="ECO:0000256" key="4">
    <source>
        <dbReference type="ARBA" id="ARBA00023316"/>
    </source>
</evidence>
<dbReference type="PANTHER" id="PTHR30417:SF1">
    <property type="entry name" value="N-ACETYLMURAMOYL-L-ALANINE AMIDASE AMID"/>
    <property type="match status" value="1"/>
</dbReference>
<dbReference type="Pfam" id="PF01510">
    <property type="entry name" value="Amidase_2"/>
    <property type="match status" value="1"/>
</dbReference>
<evidence type="ECO:0000259" key="5">
    <source>
        <dbReference type="SMART" id="SM00644"/>
    </source>
</evidence>